<proteinExistence type="predicted"/>
<organism evidence="1 2">
    <name type="scientific">Pleurotus eryngii</name>
    <name type="common">Boletus of the steppes</name>
    <dbReference type="NCBI Taxonomy" id="5323"/>
    <lineage>
        <taxon>Eukaryota</taxon>
        <taxon>Fungi</taxon>
        <taxon>Dikarya</taxon>
        <taxon>Basidiomycota</taxon>
        <taxon>Agaricomycotina</taxon>
        <taxon>Agaricomycetes</taxon>
        <taxon>Agaricomycetidae</taxon>
        <taxon>Agaricales</taxon>
        <taxon>Pleurotineae</taxon>
        <taxon>Pleurotaceae</taxon>
        <taxon>Pleurotus</taxon>
    </lineage>
</organism>
<gene>
    <name evidence="1" type="ORF">BDN71DRAFT_1457590</name>
</gene>
<protein>
    <submittedName>
        <fullName evidence="1">Uncharacterized protein</fullName>
    </submittedName>
</protein>
<sequence>MHHQQPTLHHAGRQIPRIPCIPTHGLPSRSSALEPEWIEELEGGGQGDGEKLLCLPQRGFYLEHDEHLRVAVGRMVRDINRTSKATGFDYGVFCSLFHCLVVRVQSDGDDRSSLHTPALRFLPSRFADSPSAPGITALLRLVPKYDSFKCPPTWIDFRRKPLR</sequence>
<accession>A0A9P6DA19</accession>
<evidence type="ECO:0000313" key="1">
    <source>
        <dbReference type="EMBL" id="KAF9488243.1"/>
    </source>
</evidence>
<evidence type="ECO:0000313" key="2">
    <source>
        <dbReference type="Proteomes" id="UP000807025"/>
    </source>
</evidence>
<dbReference type="Proteomes" id="UP000807025">
    <property type="component" value="Unassembled WGS sequence"/>
</dbReference>
<name>A0A9P6DA19_PLEER</name>
<dbReference type="AlphaFoldDB" id="A0A9P6DA19"/>
<dbReference type="OrthoDB" id="3229878at2759"/>
<keyword evidence="2" id="KW-1185">Reference proteome</keyword>
<comment type="caution">
    <text evidence="1">The sequence shown here is derived from an EMBL/GenBank/DDBJ whole genome shotgun (WGS) entry which is preliminary data.</text>
</comment>
<dbReference type="EMBL" id="MU154723">
    <property type="protein sequence ID" value="KAF9488243.1"/>
    <property type="molecule type" value="Genomic_DNA"/>
</dbReference>
<reference evidence="1" key="1">
    <citation type="submission" date="2020-11" db="EMBL/GenBank/DDBJ databases">
        <authorList>
            <consortium name="DOE Joint Genome Institute"/>
            <person name="Ahrendt S."/>
            <person name="Riley R."/>
            <person name="Andreopoulos W."/>
            <person name="Labutti K."/>
            <person name="Pangilinan J."/>
            <person name="Ruiz-Duenas F.J."/>
            <person name="Barrasa J.M."/>
            <person name="Sanchez-Garcia M."/>
            <person name="Camarero S."/>
            <person name="Miyauchi S."/>
            <person name="Serrano A."/>
            <person name="Linde D."/>
            <person name="Babiker R."/>
            <person name="Drula E."/>
            <person name="Ayuso-Fernandez I."/>
            <person name="Pacheco R."/>
            <person name="Padilla G."/>
            <person name="Ferreira P."/>
            <person name="Barriuso J."/>
            <person name="Kellner H."/>
            <person name="Castanera R."/>
            <person name="Alfaro M."/>
            <person name="Ramirez L."/>
            <person name="Pisabarro A.G."/>
            <person name="Kuo A."/>
            <person name="Tritt A."/>
            <person name="Lipzen A."/>
            <person name="He G."/>
            <person name="Yan M."/>
            <person name="Ng V."/>
            <person name="Cullen D."/>
            <person name="Martin F."/>
            <person name="Rosso M.-N."/>
            <person name="Henrissat B."/>
            <person name="Hibbett D."/>
            <person name="Martinez A.T."/>
            <person name="Grigoriev I.V."/>
        </authorList>
    </citation>
    <scope>NUCLEOTIDE SEQUENCE</scope>
    <source>
        <strain evidence="1">ATCC 90797</strain>
    </source>
</reference>